<keyword evidence="2" id="KW-1133">Transmembrane helix</keyword>
<feature type="transmembrane region" description="Helical" evidence="2">
    <location>
        <begin position="601"/>
        <end position="623"/>
    </location>
</feature>
<evidence type="ECO:0000313" key="3">
    <source>
        <dbReference type="EMBL" id="KAL2095456.1"/>
    </source>
</evidence>
<proteinExistence type="predicted"/>
<evidence type="ECO:0000313" key="4">
    <source>
        <dbReference type="Proteomes" id="UP001591681"/>
    </source>
</evidence>
<dbReference type="Gene3D" id="1.10.287.210">
    <property type="match status" value="1"/>
</dbReference>
<dbReference type="Proteomes" id="UP001591681">
    <property type="component" value="Unassembled WGS sequence"/>
</dbReference>
<keyword evidence="2" id="KW-0812">Transmembrane</keyword>
<dbReference type="PANTHER" id="PTHR10424:SF80">
    <property type="entry name" value="ENVELOPE GLYCOPROTEIN"/>
    <property type="match status" value="1"/>
</dbReference>
<dbReference type="PANTHER" id="PTHR10424">
    <property type="entry name" value="VIRAL ENVELOPE PROTEIN"/>
    <property type="match status" value="1"/>
</dbReference>
<name>A0ABD1K8J3_9TELE</name>
<dbReference type="Pfam" id="PF00429">
    <property type="entry name" value="TLV_coat"/>
    <property type="match status" value="1"/>
</dbReference>
<evidence type="ECO:0000256" key="1">
    <source>
        <dbReference type="SAM" id="MobiDB-lite"/>
    </source>
</evidence>
<sequence length="693" mass="77031">MFAPIHKRLLAIGGVLGIIITLIILWKCDSHDESEKINRNRRKAGWISTIQDGMLKHPCKTTDSNQDKTSELYFCYQNNKTQAVFTFDQSLTVGGYKMTDWDGYDWYLDGGGKLMTGHDLEYAHWWGDVFTTTGSWGGGSYGYSQISSKWKKQVSLTKTKGNLVLNINTTQTPFGKPANFGPYKNPPCHGLRLCVWREHAKDPCVTLLLCPNITTTPVSSTTEPDITLGPKSTSTVKPKIYIQPDTDDWFKITTGISRIDNNWLLMVEQAAEKAKTDCVVCMGARPLLQVVPSALEFRCLVNVMNNTIPSTNCTHWDSVFPLTNDEKQKPYFSSKVAAGNFSCVNRTGTGKKQGKLNATQCYQVQTVDIYFRPESRSDIWWWCGDDKLYDKLPYNTTGTCASVSLILPVTVLPTALTELLTSVNSVLPEAWNSRHKRSWYNKNDPTYIDSIGVPRGVPDEYKLVNQVAAGFESTLCWWCTINKNVDRINYIHYNVQTLGNKTEEGFLAVHGQLSATSLMSFQNRIAVDMLLAEKGGVCSIFGDQCCTFIPNNTAANGSLTRAIEGLRSLNKKMKDHSGVDTTMWDGFGDAFGKYKQLAATIIMSIAVFAAILTLCGCCCIPCIRVLCTRLITTALAPVNAKVSMLYTLLPSSEQNDDDNDINETNVDEGNDNDDGSLNFPDLFPDPGNYDGIL</sequence>
<accession>A0ABD1K8J3</accession>
<dbReference type="InterPro" id="IPR018154">
    <property type="entry name" value="TLV/ENV_coat_polyprotein"/>
</dbReference>
<comment type="caution">
    <text evidence="3">The sequence shown here is derived from an EMBL/GenBank/DDBJ whole genome shotgun (WGS) entry which is preliminary data.</text>
</comment>
<gene>
    <name evidence="3" type="ORF">ACEWY4_010175</name>
</gene>
<feature type="region of interest" description="Disordered" evidence="1">
    <location>
        <begin position="653"/>
        <end position="693"/>
    </location>
</feature>
<keyword evidence="4" id="KW-1185">Reference proteome</keyword>
<keyword evidence="2" id="KW-0472">Membrane</keyword>
<dbReference type="SUPFAM" id="SSF58069">
    <property type="entry name" value="Virus ectodomain"/>
    <property type="match status" value="1"/>
</dbReference>
<dbReference type="AlphaFoldDB" id="A0ABD1K8J3"/>
<organism evidence="3 4">
    <name type="scientific">Coilia grayii</name>
    <name type="common">Gray's grenadier anchovy</name>
    <dbReference type="NCBI Taxonomy" id="363190"/>
    <lineage>
        <taxon>Eukaryota</taxon>
        <taxon>Metazoa</taxon>
        <taxon>Chordata</taxon>
        <taxon>Craniata</taxon>
        <taxon>Vertebrata</taxon>
        <taxon>Euteleostomi</taxon>
        <taxon>Actinopterygii</taxon>
        <taxon>Neopterygii</taxon>
        <taxon>Teleostei</taxon>
        <taxon>Clupei</taxon>
        <taxon>Clupeiformes</taxon>
        <taxon>Clupeoidei</taxon>
        <taxon>Engraulidae</taxon>
        <taxon>Coilinae</taxon>
        <taxon>Coilia</taxon>
    </lineage>
</organism>
<feature type="compositionally biased region" description="Acidic residues" evidence="1">
    <location>
        <begin position="654"/>
        <end position="674"/>
    </location>
</feature>
<evidence type="ECO:0000256" key="2">
    <source>
        <dbReference type="SAM" id="Phobius"/>
    </source>
</evidence>
<protein>
    <recommendedName>
        <fullName evidence="5">Envelope protein</fullName>
    </recommendedName>
</protein>
<feature type="transmembrane region" description="Helical" evidence="2">
    <location>
        <begin position="9"/>
        <end position="26"/>
    </location>
</feature>
<reference evidence="3 4" key="1">
    <citation type="submission" date="2024-09" db="EMBL/GenBank/DDBJ databases">
        <title>A chromosome-level genome assembly of Gray's grenadier anchovy, Coilia grayii.</title>
        <authorList>
            <person name="Fu Z."/>
        </authorList>
    </citation>
    <scope>NUCLEOTIDE SEQUENCE [LARGE SCALE GENOMIC DNA]</scope>
    <source>
        <strain evidence="3">G4</strain>
        <tissue evidence="3">Muscle</tissue>
    </source>
</reference>
<dbReference type="EMBL" id="JBHFQA010000008">
    <property type="protein sequence ID" value="KAL2095456.1"/>
    <property type="molecule type" value="Genomic_DNA"/>
</dbReference>
<evidence type="ECO:0008006" key="5">
    <source>
        <dbReference type="Google" id="ProtNLM"/>
    </source>
</evidence>